<keyword evidence="2" id="KW-1003">Cell membrane</keyword>
<organism evidence="7">
    <name type="scientific">uncultured Alphaproteobacteria bacterium</name>
    <dbReference type="NCBI Taxonomy" id="91750"/>
    <lineage>
        <taxon>Bacteria</taxon>
        <taxon>Pseudomonadati</taxon>
        <taxon>Pseudomonadota</taxon>
        <taxon>Alphaproteobacteria</taxon>
        <taxon>environmental samples</taxon>
    </lineage>
</organism>
<dbReference type="Pfam" id="PF00005">
    <property type="entry name" value="ABC_tran"/>
    <property type="match status" value="1"/>
</dbReference>
<dbReference type="GO" id="GO:0044874">
    <property type="term" value="P:lipoprotein localization to outer membrane"/>
    <property type="evidence" value="ECO:0007669"/>
    <property type="project" value="TreeGrafter"/>
</dbReference>
<dbReference type="FunFam" id="3.40.50.300:FF:000032">
    <property type="entry name" value="Export ABC transporter ATP-binding protein"/>
    <property type="match status" value="1"/>
</dbReference>
<dbReference type="InterPro" id="IPR027417">
    <property type="entry name" value="P-loop_NTPase"/>
</dbReference>
<accession>A0A212J8I7</accession>
<keyword evidence="2" id="KW-0997">Cell inner membrane</keyword>
<evidence type="ECO:0000256" key="3">
    <source>
        <dbReference type="ARBA" id="ARBA00022741"/>
    </source>
</evidence>
<protein>
    <submittedName>
        <fullName evidence="7">Outer membrane-specific lipoprotein transporter subunit ATP-binding component of ABC superfamily</fullName>
    </submittedName>
</protein>
<dbReference type="InterPro" id="IPR003593">
    <property type="entry name" value="AAA+_ATPase"/>
</dbReference>
<evidence type="ECO:0000313" key="7">
    <source>
        <dbReference type="EMBL" id="SBV95729.1"/>
    </source>
</evidence>
<evidence type="ECO:0000259" key="6">
    <source>
        <dbReference type="PROSITE" id="PS50893"/>
    </source>
</evidence>
<keyword evidence="4 7" id="KW-0067">ATP-binding</keyword>
<dbReference type="PROSITE" id="PS50893">
    <property type="entry name" value="ABC_TRANSPORTER_2"/>
    <property type="match status" value="1"/>
</dbReference>
<reference evidence="7" key="1">
    <citation type="submission" date="2016-04" db="EMBL/GenBank/DDBJ databases">
        <authorList>
            <person name="Evans L.H."/>
            <person name="Alamgir A."/>
            <person name="Owens N."/>
            <person name="Weber N.D."/>
            <person name="Virtaneva K."/>
            <person name="Barbian K."/>
            <person name="Babar A."/>
            <person name="Rosenke K."/>
        </authorList>
    </citation>
    <scope>NUCLEOTIDE SEQUENCE</scope>
    <source>
        <strain evidence="7">86</strain>
    </source>
</reference>
<dbReference type="GO" id="GO:0005886">
    <property type="term" value="C:plasma membrane"/>
    <property type="evidence" value="ECO:0007669"/>
    <property type="project" value="TreeGrafter"/>
</dbReference>
<dbReference type="GO" id="GO:0005524">
    <property type="term" value="F:ATP binding"/>
    <property type="evidence" value="ECO:0007669"/>
    <property type="project" value="UniProtKB-KW"/>
</dbReference>
<evidence type="ECO:0000256" key="5">
    <source>
        <dbReference type="ARBA" id="ARBA00038388"/>
    </source>
</evidence>
<dbReference type="PROSITE" id="PS00211">
    <property type="entry name" value="ABC_TRANSPORTER_1"/>
    <property type="match status" value="1"/>
</dbReference>
<dbReference type="GO" id="GO:0089705">
    <property type="term" value="P:protein localization to outer membrane"/>
    <property type="evidence" value="ECO:0007669"/>
    <property type="project" value="TreeGrafter"/>
</dbReference>
<dbReference type="PANTHER" id="PTHR24220">
    <property type="entry name" value="IMPORT ATP-BINDING PROTEIN"/>
    <property type="match status" value="1"/>
</dbReference>
<dbReference type="InterPro" id="IPR003439">
    <property type="entry name" value="ABC_transporter-like_ATP-bd"/>
</dbReference>
<dbReference type="InterPro" id="IPR017871">
    <property type="entry name" value="ABC_transporter-like_CS"/>
</dbReference>
<dbReference type="GO" id="GO:0016887">
    <property type="term" value="F:ATP hydrolysis activity"/>
    <property type="evidence" value="ECO:0007669"/>
    <property type="project" value="InterPro"/>
</dbReference>
<dbReference type="SUPFAM" id="SSF52540">
    <property type="entry name" value="P-loop containing nucleoside triphosphate hydrolases"/>
    <property type="match status" value="1"/>
</dbReference>
<keyword evidence="3" id="KW-0547">Nucleotide-binding</keyword>
<keyword evidence="2" id="KW-0472">Membrane</keyword>
<dbReference type="InterPro" id="IPR017911">
    <property type="entry name" value="MacB-like_ATP-bd"/>
</dbReference>
<dbReference type="GO" id="GO:0098796">
    <property type="term" value="C:membrane protein complex"/>
    <property type="evidence" value="ECO:0007669"/>
    <property type="project" value="UniProtKB-ARBA"/>
</dbReference>
<dbReference type="InterPro" id="IPR015854">
    <property type="entry name" value="ABC_transpr_LolD-like"/>
</dbReference>
<name>A0A212J8I7_9PROT</name>
<dbReference type="GO" id="GO:0022857">
    <property type="term" value="F:transmembrane transporter activity"/>
    <property type="evidence" value="ECO:0007669"/>
    <property type="project" value="TreeGrafter"/>
</dbReference>
<dbReference type="SMART" id="SM00382">
    <property type="entry name" value="AAA"/>
    <property type="match status" value="1"/>
</dbReference>
<evidence type="ECO:0000256" key="1">
    <source>
        <dbReference type="ARBA" id="ARBA00022448"/>
    </source>
</evidence>
<dbReference type="PANTHER" id="PTHR24220:SF689">
    <property type="entry name" value="LIPOPROTEIN-RELEASING SYSTEM ATP-BINDING PROTEIN LOLD"/>
    <property type="match status" value="1"/>
</dbReference>
<dbReference type="Gene3D" id="3.40.50.300">
    <property type="entry name" value="P-loop containing nucleotide triphosphate hydrolases"/>
    <property type="match status" value="1"/>
</dbReference>
<feature type="domain" description="ABC transporter" evidence="6">
    <location>
        <begin position="5"/>
        <end position="225"/>
    </location>
</feature>
<proteinExistence type="inferred from homology"/>
<dbReference type="EMBL" id="FLUO01000001">
    <property type="protein sequence ID" value="SBV95729.1"/>
    <property type="molecule type" value="Genomic_DNA"/>
</dbReference>
<keyword evidence="1" id="KW-0813">Transport</keyword>
<sequence length="225" mass="23811">MSEVLVLDGVVRRFVQGGATLNVLADANLRVRAGEIVALVGPSGSGKSTLLQLAGLLERPDEGEVSIDGRACGGLGDAERTRLRREALGFVYQQHHLLPEFSAIENVIVPQMIAGVSRVAAKARAAELLGRLGLGERLDHRPGQLSGGEQQRVAICRALANAPRLLLADEPTGNLDPETSEAVFAELLGLVRDEGLAALIATHNPELAGRMDRRVTVRGGAIVEL</sequence>
<comment type="similarity">
    <text evidence="5">Belongs to the ABC transporter superfamily. Macrolide exporter (TC 3.A.1.122) family.</text>
</comment>
<evidence type="ECO:0000256" key="4">
    <source>
        <dbReference type="ARBA" id="ARBA00022840"/>
    </source>
</evidence>
<keyword evidence="7" id="KW-0449">Lipoprotein</keyword>
<dbReference type="AlphaFoldDB" id="A0A212J8I7"/>
<dbReference type="CDD" id="cd03255">
    <property type="entry name" value="ABC_MJ0796_LolCDE_FtsE"/>
    <property type="match status" value="1"/>
</dbReference>
<gene>
    <name evidence="7" type="primary">lolD</name>
    <name evidence="7" type="ORF">KL86APRO_10669</name>
</gene>
<evidence type="ECO:0000256" key="2">
    <source>
        <dbReference type="ARBA" id="ARBA00022519"/>
    </source>
</evidence>